<evidence type="ECO:0000313" key="10">
    <source>
        <dbReference type="Proteomes" id="UP000572051"/>
    </source>
</evidence>
<feature type="transmembrane region" description="Helical" evidence="7">
    <location>
        <begin position="414"/>
        <end position="435"/>
    </location>
</feature>
<dbReference type="InterPro" id="IPR004638">
    <property type="entry name" value="EmrB-like"/>
</dbReference>
<gene>
    <name evidence="9" type="ORF">HNR10_003830</name>
</gene>
<feature type="transmembrane region" description="Helical" evidence="7">
    <location>
        <begin position="314"/>
        <end position="335"/>
    </location>
</feature>
<reference evidence="9 10" key="1">
    <citation type="submission" date="2020-07" db="EMBL/GenBank/DDBJ databases">
        <title>Sequencing the genomes of 1000 actinobacteria strains.</title>
        <authorList>
            <person name="Klenk H.-P."/>
        </authorList>
    </citation>
    <scope>NUCLEOTIDE SEQUENCE [LARGE SCALE GENOMIC DNA]</scope>
    <source>
        <strain evidence="9 10">DSM 44442</strain>
    </source>
</reference>
<feature type="transmembrane region" description="Helical" evidence="7">
    <location>
        <begin position="235"/>
        <end position="258"/>
    </location>
</feature>
<evidence type="ECO:0000256" key="3">
    <source>
        <dbReference type="ARBA" id="ARBA00022475"/>
    </source>
</evidence>
<evidence type="ECO:0000256" key="6">
    <source>
        <dbReference type="ARBA" id="ARBA00023136"/>
    </source>
</evidence>
<dbReference type="EMBL" id="JACCFS010000001">
    <property type="protein sequence ID" value="NYJ35949.1"/>
    <property type="molecule type" value="Genomic_DNA"/>
</dbReference>
<keyword evidence="6 7" id="KW-0472">Membrane</keyword>
<comment type="subcellular location">
    <subcellularLocation>
        <location evidence="1">Cell membrane</location>
        <topology evidence="1">Multi-pass membrane protein</topology>
    </subcellularLocation>
</comment>
<comment type="caution">
    <text evidence="9">The sequence shown here is derived from an EMBL/GenBank/DDBJ whole genome shotgun (WGS) entry which is preliminary data.</text>
</comment>
<keyword evidence="5 7" id="KW-1133">Transmembrane helix</keyword>
<dbReference type="Pfam" id="PF07690">
    <property type="entry name" value="MFS_1"/>
    <property type="match status" value="1"/>
</dbReference>
<evidence type="ECO:0000256" key="7">
    <source>
        <dbReference type="SAM" id="Phobius"/>
    </source>
</evidence>
<feature type="transmembrane region" description="Helical" evidence="7">
    <location>
        <begin position="367"/>
        <end position="393"/>
    </location>
</feature>
<dbReference type="InterPro" id="IPR036259">
    <property type="entry name" value="MFS_trans_sf"/>
</dbReference>
<feature type="transmembrane region" description="Helical" evidence="7">
    <location>
        <begin position="209"/>
        <end position="229"/>
    </location>
</feature>
<dbReference type="InterPro" id="IPR011701">
    <property type="entry name" value="MFS"/>
</dbReference>
<feature type="transmembrane region" description="Helical" evidence="7">
    <location>
        <begin position="342"/>
        <end position="361"/>
    </location>
</feature>
<feature type="transmembrane region" description="Helical" evidence="7">
    <location>
        <begin position="61"/>
        <end position="78"/>
    </location>
</feature>
<feature type="transmembrane region" description="Helical" evidence="7">
    <location>
        <begin position="90"/>
        <end position="112"/>
    </location>
</feature>
<evidence type="ECO:0000256" key="4">
    <source>
        <dbReference type="ARBA" id="ARBA00022692"/>
    </source>
</evidence>
<dbReference type="AlphaFoldDB" id="A0A7Z0EPW8"/>
<dbReference type="Gene3D" id="1.20.1250.20">
    <property type="entry name" value="MFS general substrate transporter like domains"/>
    <property type="match status" value="1"/>
</dbReference>
<evidence type="ECO:0000259" key="8">
    <source>
        <dbReference type="PROSITE" id="PS50850"/>
    </source>
</evidence>
<feature type="transmembrane region" description="Helical" evidence="7">
    <location>
        <begin position="118"/>
        <end position="135"/>
    </location>
</feature>
<keyword evidence="3" id="KW-1003">Cell membrane</keyword>
<dbReference type="PROSITE" id="PS50850">
    <property type="entry name" value="MFS"/>
    <property type="match status" value="1"/>
</dbReference>
<keyword evidence="4 7" id="KW-0812">Transmembrane</keyword>
<dbReference type="Proteomes" id="UP000572051">
    <property type="component" value="Unassembled WGS sequence"/>
</dbReference>
<dbReference type="RefSeq" id="WP_179825481.1">
    <property type="nucleotide sequence ID" value="NZ_JACCFS010000001.1"/>
</dbReference>
<dbReference type="CDD" id="cd17321">
    <property type="entry name" value="MFS_MMR_MDR_like"/>
    <property type="match status" value="1"/>
</dbReference>
<feature type="domain" description="Major facilitator superfamily (MFS) profile" evidence="8">
    <location>
        <begin position="23"/>
        <end position="516"/>
    </location>
</feature>
<proteinExistence type="predicted"/>
<evidence type="ECO:0000313" key="9">
    <source>
        <dbReference type="EMBL" id="NYJ35949.1"/>
    </source>
</evidence>
<dbReference type="InterPro" id="IPR020846">
    <property type="entry name" value="MFS_dom"/>
</dbReference>
<keyword evidence="2" id="KW-0813">Transport</keyword>
<organism evidence="9 10">
    <name type="scientific">Nocardiopsis aegyptia</name>
    <dbReference type="NCBI Taxonomy" id="220378"/>
    <lineage>
        <taxon>Bacteria</taxon>
        <taxon>Bacillati</taxon>
        <taxon>Actinomycetota</taxon>
        <taxon>Actinomycetes</taxon>
        <taxon>Streptosporangiales</taxon>
        <taxon>Nocardiopsidaceae</taxon>
        <taxon>Nocardiopsis</taxon>
    </lineage>
</organism>
<evidence type="ECO:0000256" key="5">
    <source>
        <dbReference type="ARBA" id="ARBA00022989"/>
    </source>
</evidence>
<keyword evidence="10" id="KW-1185">Reference proteome</keyword>
<dbReference type="PANTHER" id="PTHR42718:SF42">
    <property type="entry name" value="EXPORT PROTEIN"/>
    <property type="match status" value="1"/>
</dbReference>
<accession>A0A7Z0EPW8</accession>
<sequence length="535" mass="54375">MTAQTTAPPSKRAGGLRNSPWGTLVAIAFGVMMVALDGTIVAVANPAIGASLGASLAELQWVTHGYLLGLAVFLITAGKLGDRFGHRRTYLVGVVGFVLSSVAIALSFGVIMLVVFRILQGVFGALLLPAAMGLLRSGFPPEKLGRAFGVFGSLIGAATAGGPILGGVLVGTFGWEAVFFINAPVGAIALGLSLWLLRPNQATDPDSRMDVPGIILLSVAIFALVWALVEAPTAGWGAPVTLGSLAVALVVGVLFVLWERRPRHPLIPLALFANPSISIGTVIMVFMAVSLMGSLFFITFYLQGARGMSPAQTGLQLLPMTGMMAITSPIAGRVLDRVGPRIPTTAGLVVSAVGMFMLSRLTMETPVVYLSVAFILLGMGLSLVMTGATAAIIGAAPMRFAGVASAVQQAAMQLGGSLGTAVLGAVMSATIIATLPGRFADAGLPAPGTDELRTDQSTVAQGGAVVPEGATPDVAAAVTEASNLAFLSGLQWAFGIAAALLAVSAVMSLFMRGGMTGAGSEDEESAGTAAPAVHV</sequence>
<feature type="transmembrane region" description="Helical" evidence="7">
    <location>
        <begin position="492"/>
        <end position="511"/>
    </location>
</feature>
<feature type="transmembrane region" description="Helical" evidence="7">
    <location>
        <begin position="177"/>
        <end position="197"/>
    </location>
</feature>
<dbReference type="PANTHER" id="PTHR42718">
    <property type="entry name" value="MAJOR FACILITATOR SUPERFAMILY MULTIDRUG TRANSPORTER MFSC"/>
    <property type="match status" value="1"/>
</dbReference>
<dbReference type="SUPFAM" id="SSF103473">
    <property type="entry name" value="MFS general substrate transporter"/>
    <property type="match status" value="1"/>
</dbReference>
<feature type="transmembrane region" description="Helical" evidence="7">
    <location>
        <begin position="147"/>
        <end position="171"/>
    </location>
</feature>
<feature type="transmembrane region" description="Helical" evidence="7">
    <location>
        <begin position="21"/>
        <end position="41"/>
    </location>
</feature>
<dbReference type="NCBIfam" id="TIGR00711">
    <property type="entry name" value="efflux_EmrB"/>
    <property type="match status" value="1"/>
</dbReference>
<dbReference type="Gene3D" id="1.20.1720.10">
    <property type="entry name" value="Multidrug resistance protein D"/>
    <property type="match status" value="1"/>
</dbReference>
<name>A0A7Z0EPW8_9ACTN</name>
<dbReference type="PRINTS" id="PR01036">
    <property type="entry name" value="TCRTETB"/>
</dbReference>
<evidence type="ECO:0000256" key="2">
    <source>
        <dbReference type="ARBA" id="ARBA00022448"/>
    </source>
</evidence>
<evidence type="ECO:0000256" key="1">
    <source>
        <dbReference type="ARBA" id="ARBA00004651"/>
    </source>
</evidence>
<feature type="transmembrane region" description="Helical" evidence="7">
    <location>
        <begin position="279"/>
        <end position="302"/>
    </location>
</feature>
<dbReference type="GO" id="GO:0005886">
    <property type="term" value="C:plasma membrane"/>
    <property type="evidence" value="ECO:0007669"/>
    <property type="project" value="UniProtKB-SubCell"/>
</dbReference>
<dbReference type="GO" id="GO:0022857">
    <property type="term" value="F:transmembrane transporter activity"/>
    <property type="evidence" value="ECO:0007669"/>
    <property type="project" value="InterPro"/>
</dbReference>
<protein>
    <submittedName>
        <fullName evidence="9">EmrB/QacA subfamily drug resistance transporter</fullName>
    </submittedName>
</protein>